<dbReference type="InterPro" id="IPR025110">
    <property type="entry name" value="AMP-bd_C"/>
</dbReference>
<keyword evidence="7" id="KW-1185">Reference proteome</keyword>
<dbReference type="InterPro" id="IPR000873">
    <property type="entry name" value="AMP-dep_synth/lig_dom"/>
</dbReference>
<reference evidence="7" key="1">
    <citation type="journal article" date="2023" name="Commun. Biol.">
        <title>Genome analysis of Parmales, the sister group of diatoms, reveals the evolutionary specialization of diatoms from phago-mixotrophs to photoautotrophs.</title>
        <authorList>
            <person name="Ban H."/>
            <person name="Sato S."/>
            <person name="Yoshikawa S."/>
            <person name="Yamada K."/>
            <person name="Nakamura Y."/>
            <person name="Ichinomiya M."/>
            <person name="Sato N."/>
            <person name="Blanc-Mathieu R."/>
            <person name="Endo H."/>
            <person name="Kuwata A."/>
            <person name="Ogata H."/>
        </authorList>
    </citation>
    <scope>NUCLEOTIDE SEQUENCE [LARGE SCALE GENOMIC DNA]</scope>
</reference>
<dbReference type="OrthoDB" id="1705416at2759"/>
<dbReference type="GO" id="GO:0005524">
    <property type="term" value="F:ATP binding"/>
    <property type="evidence" value="ECO:0007669"/>
    <property type="project" value="UniProtKB-KW"/>
</dbReference>
<dbReference type="GO" id="GO:0004467">
    <property type="term" value="F:long-chain fatty acid-CoA ligase activity"/>
    <property type="evidence" value="ECO:0007669"/>
    <property type="project" value="UniProtKB-EC"/>
</dbReference>
<accession>A0A9W7L7K2</accession>
<dbReference type="PANTHER" id="PTHR43272">
    <property type="entry name" value="LONG-CHAIN-FATTY-ACID--COA LIGASE"/>
    <property type="match status" value="1"/>
</dbReference>
<organism evidence="6 7">
    <name type="scientific">Triparma columacea</name>
    <dbReference type="NCBI Taxonomy" id="722753"/>
    <lineage>
        <taxon>Eukaryota</taxon>
        <taxon>Sar</taxon>
        <taxon>Stramenopiles</taxon>
        <taxon>Ochrophyta</taxon>
        <taxon>Bolidophyceae</taxon>
        <taxon>Parmales</taxon>
        <taxon>Triparmaceae</taxon>
        <taxon>Triparma</taxon>
    </lineage>
</organism>
<dbReference type="Gene3D" id="3.60.160.10">
    <property type="entry name" value="Mitochondrial biogenesis AIM24"/>
    <property type="match status" value="1"/>
</dbReference>
<dbReference type="PANTHER" id="PTHR43272:SF33">
    <property type="entry name" value="AMP-BINDING DOMAIN-CONTAINING PROTEIN-RELATED"/>
    <property type="match status" value="1"/>
</dbReference>
<feature type="domain" description="AMP-dependent synthetase/ligase" evidence="4">
    <location>
        <begin position="325"/>
        <end position="715"/>
    </location>
</feature>
<dbReference type="AlphaFoldDB" id="A0A9W7L7K2"/>
<dbReference type="SUPFAM" id="SSF51219">
    <property type="entry name" value="TRAP-like"/>
    <property type="match status" value="1"/>
</dbReference>
<dbReference type="InterPro" id="IPR036983">
    <property type="entry name" value="AIM24_sf"/>
</dbReference>
<dbReference type="Pfam" id="PF01987">
    <property type="entry name" value="AIM24"/>
    <property type="match status" value="1"/>
</dbReference>
<dbReference type="Pfam" id="PF00501">
    <property type="entry name" value="AMP-binding"/>
    <property type="match status" value="1"/>
</dbReference>
<dbReference type="Pfam" id="PF13193">
    <property type="entry name" value="AMP-binding_C"/>
    <property type="match status" value="1"/>
</dbReference>
<comment type="caution">
    <text evidence="6">The sequence shown here is derived from an EMBL/GenBank/DDBJ whole genome shotgun (WGS) entry which is preliminary data.</text>
</comment>
<dbReference type="Gene3D" id="3.30.300.30">
    <property type="match status" value="1"/>
</dbReference>
<evidence type="ECO:0008006" key="8">
    <source>
        <dbReference type="Google" id="ProtNLM"/>
    </source>
</evidence>
<gene>
    <name evidence="6" type="ORF">TrCOL_g4432</name>
</gene>
<dbReference type="EMBL" id="BRYA01000062">
    <property type="protein sequence ID" value="GMI36076.1"/>
    <property type="molecule type" value="Genomic_DNA"/>
</dbReference>
<evidence type="ECO:0000313" key="6">
    <source>
        <dbReference type="EMBL" id="GMI36076.1"/>
    </source>
</evidence>
<feature type="domain" description="AMP-binding enzyme C-terminal" evidence="5">
    <location>
        <begin position="766"/>
        <end position="835"/>
    </location>
</feature>
<dbReference type="InterPro" id="IPR045851">
    <property type="entry name" value="AMP-bd_C_sf"/>
</dbReference>
<comment type="catalytic activity">
    <reaction evidence="3">
        <text>a long-chain fatty acid + ATP + CoA = a long-chain fatty acyl-CoA + AMP + diphosphate</text>
        <dbReference type="Rhea" id="RHEA:15421"/>
        <dbReference type="ChEBI" id="CHEBI:30616"/>
        <dbReference type="ChEBI" id="CHEBI:33019"/>
        <dbReference type="ChEBI" id="CHEBI:57287"/>
        <dbReference type="ChEBI" id="CHEBI:57560"/>
        <dbReference type="ChEBI" id="CHEBI:83139"/>
        <dbReference type="ChEBI" id="CHEBI:456215"/>
        <dbReference type="EC" id="6.2.1.3"/>
    </reaction>
    <physiologicalReaction direction="left-to-right" evidence="3">
        <dbReference type="Rhea" id="RHEA:15422"/>
    </physiologicalReaction>
</comment>
<dbReference type="SUPFAM" id="SSF56801">
    <property type="entry name" value="Acetyl-CoA synthetase-like"/>
    <property type="match status" value="1"/>
</dbReference>
<evidence type="ECO:0000256" key="2">
    <source>
        <dbReference type="ARBA" id="ARBA00022840"/>
    </source>
</evidence>
<evidence type="ECO:0000259" key="5">
    <source>
        <dbReference type="Pfam" id="PF13193"/>
    </source>
</evidence>
<keyword evidence="2" id="KW-0067">ATP-binding</keyword>
<dbReference type="GO" id="GO:0016020">
    <property type="term" value="C:membrane"/>
    <property type="evidence" value="ECO:0007669"/>
    <property type="project" value="TreeGrafter"/>
</dbReference>
<dbReference type="Proteomes" id="UP001165065">
    <property type="component" value="Unassembled WGS sequence"/>
</dbReference>
<proteinExistence type="predicted"/>
<dbReference type="InterPro" id="IPR016031">
    <property type="entry name" value="Trp_RNA-bd_attenuator-like_dom"/>
</dbReference>
<keyword evidence="1" id="KW-0547">Nucleotide-binding</keyword>
<dbReference type="InterPro" id="IPR020845">
    <property type="entry name" value="AMP-binding_CS"/>
</dbReference>
<protein>
    <recommendedName>
        <fullName evidence="8">AMP-dependent synthetase/ligase domain-containing protein</fullName>
    </recommendedName>
</protein>
<dbReference type="Gene3D" id="3.40.50.12780">
    <property type="entry name" value="N-terminal domain of ligase-like"/>
    <property type="match status" value="1"/>
</dbReference>
<dbReference type="InterPro" id="IPR002838">
    <property type="entry name" value="AIM24"/>
</dbReference>
<sequence>MISKRGNPSLSGALGFGGTGRGWEVNEDGLLVFKSTGWQKFEILYPDEPKYNVTGADSQVVTVQLAGAESVYSEPGTMMYMSEHIASNTECGGCFQRCCSGESCCTMVMENTQEELGFVGLTPNFPSKVIPVDLNSKNVNGSLVCKAGSYMAHYGECEIETDFDFNPCKACCGGAGFIRQGLKGTGTVFLNSTGTIMQKVLEDGEKIVVDTNCVLAWAEGVEMELQSAGGCCGMVVGGEGIFNTVFVGPGLVMVSSMNPEQYRIAVAPEPKASNGPTAGVSSRVKDGPFIAQTYVGLMEEVLKLYLSLTSSFVSPPSPSSPSTVDNICVLLPNSPTFSIISLATSSLHSALVPLYTTSTQDHREYIVQQTCPALMYVDYRLLDLLPQGSCDSTTLIITGGPVPTSFSAPNFLRVTSLAEVMAEGSVLLESRLRFSSPTPLSPTSPIPALFSKLITSPSPFSIHTICYTSGTTGNPKGCVITQRNVTFMLQSMKVHLSFEISLGTVHFSYLPLSHVFERIVTEGMLGGGGEIRYMRWNPSSKVTSTYLLEDLKVARPTLFTAAPRVLEKIRSGLEAKVTAAGGMKSKLYNYGIKTKSVAYASSQSTHHPLFDKLLFSKIRAALGLDRCTMLISGSAPLRPSTFVWLSCILPGTAIIEGYGLTETTGGVTVARPGEGNAGCVGGNVNGVEVRIVNVEGVEEGGEIEVRGENVIDGYYVQGGGYKSCKDKDGWFKTGDIGVFEGGGLRILDRIKNCFKLQQGEFVSAEKIEAVVMGVTEVDQCLVYGDGTRDWLVVVVVLAEGCEGADKEVLRSNIMATCRAAKLNGFEVPREVVVASEAWTPDNKFTTPTFKVVRNKVKAAYKREIEEAYRRGGARSKL</sequence>
<dbReference type="GO" id="GO:0005783">
    <property type="term" value="C:endoplasmic reticulum"/>
    <property type="evidence" value="ECO:0007669"/>
    <property type="project" value="TreeGrafter"/>
</dbReference>
<evidence type="ECO:0000256" key="3">
    <source>
        <dbReference type="ARBA" id="ARBA00024484"/>
    </source>
</evidence>
<evidence type="ECO:0000313" key="7">
    <source>
        <dbReference type="Proteomes" id="UP001165065"/>
    </source>
</evidence>
<evidence type="ECO:0000259" key="4">
    <source>
        <dbReference type="Pfam" id="PF00501"/>
    </source>
</evidence>
<evidence type="ECO:0000256" key="1">
    <source>
        <dbReference type="ARBA" id="ARBA00022741"/>
    </source>
</evidence>
<name>A0A9W7L7K2_9STRA</name>
<dbReference type="PROSITE" id="PS00455">
    <property type="entry name" value="AMP_BINDING"/>
    <property type="match status" value="1"/>
</dbReference>
<dbReference type="InterPro" id="IPR042099">
    <property type="entry name" value="ANL_N_sf"/>
</dbReference>